<sequence>MENKTEKKDNRRRIEGVVTGNSMEKTVKVRVDTLEAHPVYKKRIKRKKVYFAHTEEELEIGDKVVIKESSPYSKKKRWVVGSKVGEKEA</sequence>
<dbReference type="PRINTS" id="PR00973">
    <property type="entry name" value="RIBOSOMALS17"/>
</dbReference>
<dbReference type="CDD" id="cd00364">
    <property type="entry name" value="Ribosomal_uS17"/>
    <property type="match status" value="1"/>
</dbReference>
<dbReference type="EMBL" id="DUTP01000006">
    <property type="protein sequence ID" value="HHX99734.1"/>
    <property type="molecule type" value="Genomic_DNA"/>
</dbReference>
<organism evidence="7 8">
    <name type="scientific">Candidatus Dojkabacteria bacterium</name>
    <dbReference type="NCBI Taxonomy" id="2099670"/>
    <lineage>
        <taxon>Bacteria</taxon>
        <taxon>Candidatus Dojkabacteria</taxon>
    </lineage>
</organism>
<evidence type="ECO:0000256" key="2">
    <source>
        <dbReference type="ARBA" id="ARBA00022730"/>
    </source>
</evidence>
<evidence type="ECO:0000256" key="6">
    <source>
        <dbReference type="HAMAP-Rule" id="MF_01345"/>
    </source>
</evidence>
<dbReference type="GO" id="GO:0003735">
    <property type="term" value="F:structural constituent of ribosome"/>
    <property type="evidence" value="ECO:0007669"/>
    <property type="project" value="InterPro"/>
</dbReference>
<accession>A0A832Q8K1</accession>
<dbReference type="InterPro" id="IPR019984">
    <property type="entry name" value="Ribosomal_uS17_bact/chlr"/>
</dbReference>
<comment type="subunit">
    <text evidence="6">Part of the 30S ribosomal subunit.</text>
</comment>
<dbReference type="GO" id="GO:0022627">
    <property type="term" value="C:cytosolic small ribosomal subunit"/>
    <property type="evidence" value="ECO:0007669"/>
    <property type="project" value="TreeGrafter"/>
</dbReference>
<keyword evidence="5 6" id="KW-0687">Ribonucleoprotein</keyword>
<evidence type="ECO:0000256" key="3">
    <source>
        <dbReference type="ARBA" id="ARBA00022884"/>
    </source>
</evidence>
<dbReference type="NCBIfam" id="NF004123">
    <property type="entry name" value="PRK05610.1"/>
    <property type="match status" value="1"/>
</dbReference>
<dbReference type="HAMAP" id="MF_01345_B">
    <property type="entry name" value="Ribosomal_uS17_B"/>
    <property type="match status" value="1"/>
</dbReference>
<dbReference type="PANTHER" id="PTHR10744">
    <property type="entry name" value="40S RIBOSOMAL PROTEIN S11 FAMILY MEMBER"/>
    <property type="match status" value="1"/>
</dbReference>
<keyword evidence="2 6" id="KW-0699">rRNA-binding</keyword>
<dbReference type="InterPro" id="IPR000266">
    <property type="entry name" value="Ribosomal_uS17"/>
</dbReference>
<comment type="caution">
    <text evidence="7">The sequence shown here is derived from an EMBL/GenBank/DDBJ whole genome shotgun (WGS) entry which is preliminary data.</text>
</comment>
<name>A0A832Q8K1_9BACT</name>
<reference evidence="7 8" key="1">
    <citation type="journal article" date="2020" name="Biotechnol. Biofuels">
        <title>New insights from the biogas microbiome by comprehensive genome-resolved metagenomics of nearly 1600 species originating from multiple anaerobic digesters.</title>
        <authorList>
            <person name="Campanaro S."/>
            <person name="Treu L."/>
            <person name="Rodriguez-R L.M."/>
            <person name="Kovalovszki A."/>
            <person name="Ziels R.M."/>
            <person name="Maus I."/>
            <person name="Zhu X."/>
            <person name="Kougias P.G."/>
            <person name="Basile A."/>
            <person name="Luo G."/>
            <person name="Schluter A."/>
            <person name="Konstantinidis K.T."/>
            <person name="Angelidaki I."/>
        </authorList>
    </citation>
    <scope>NUCLEOTIDE SEQUENCE [LARGE SCALE GENOMIC DNA]</scope>
    <source>
        <strain evidence="7">AS05jafATM_89</strain>
    </source>
</reference>
<evidence type="ECO:0000256" key="5">
    <source>
        <dbReference type="ARBA" id="ARBA00023274"/>
    </source>
</evidence>
<protein>
    <recommendedName>
        <fullName evidence="6">Small ribosomal subunit protein uS17</fullName>
    </recommendedName>
</protein>
<dbReference type="PANTHER" id="PTHR10744:SF1">
    <property type="entry name" value="SMALL RIBOSOMAL SUBUNIT PROTEIN US17M"/>
    <property type="match status" value="1"/>
</dbReference>
<comment type="function">
    <text evidence="6">One of the primary rRNA binding proteins, it binds specifically to the 5'-end of 16S ribosomal RNA.</text>
</comment>
<dbReference type="GO" id="GO:0006412">
    <property type="term" value="P:translation"/>
    <property type="evidence" value="ECO:0007669"/>
    <property type="project" value="UniProtKB-UniRule"/>
</dbReference>
<gene>
    <name evidence="6 7" type="primary">rpsQ</name>
    <name evidence="7" type="ORF">GX533_03630</name>
</gene>
<dbReference type="SUPFAM" id="SSF50249">
    <property type="entry name" value="Nucleic acid-binding proteins"/>
    <property type="match status" value="1"/>
</dbReference>
<dbReference type="AlphaFoldDB" id="A0A832Q8K1"/>
<evidence type="ECO:0000313" key="7">
    <source>
        <dbReference type="EMBL" id="HHX99734.1"/>
    </source>
</evidence>
<keyword evidence="3 6" id="KW-0694">RNA-binding</keyword>
<evidence type="ECO:0000313" key="8">
    <source>
        <dbReference type="Proteomes" id="UP000576550"/>
    </source>
</evidence>
<dbReference type="Proteomes" id="UP000576550">
    <property type="component" value="Unassembled WGS sequence"/>
</dbReference>
<dbReference type="GO" id="GO:0019843">
    <property type="term" value="F:rRNA binding"/>
    <property type="evidence" value="ECO:0007669"/>
    <property type="project" value="UniProtKB-UniRule"/>
</dbReference>
<evidence type="ECO:0000256" key="4">
    <source>
        <dbReference type="ARBA" id="ARBA00022980"/>
    </source>
</evidence>
<comment type="similarity">
    <text evidence="1 6">Belongs to the universal ribosomal protein uS17 family.</text>
</comment>
<keyword evidence="4 6" id="KW-0689">Ribosomal protein</keyword>
<dbReference type="InterPro" id="IPR012340">
    <property type="entry name" value="NA-bd_OB-fold"/>
</dbReference>
<dbReference type="Pfam" id="PF00366">
    <property type="entry name" value="Ribosomal_S17"/>
    <property type="match status" value="1"/>
</dbReference>
<evidence type="ECO:0000256" key="1">
    <source>
        <dbReference type="ARBA" id="ARBA00010254"/>
    </source>
</evidence>
<dbReference type="Gene3D" id="2.40.50.140">
    <property type="entry name" value="Nucleic acid-binding proteins"/>
    <property type="match status" value="1"/>
</dbReference>
<proteinExistence type="inferred from homology"/>